<sequence length="290" mass="30584">MVIGALPKNSSSSSSSSLKMQKFSGKVVIITGASSGIGRATAVQFAENGATIALTGRDTKSLEETKQMAIKAGGKAETILLIAADVTNTSDTKRIVEETVQKFGRLDVLVNNAGGGTMAGHSDSSFMQPLEVFDYVINLNARSLIALCQEAIPHLKKAQGNIVNVSSIGSFRPLPSYTYYQMAKSAVDQLTRNLSIALAADGIRVNNVNPGSIRTNFGANAGRTPEVAAALEELYLKPNIPMHRRGEPEEIASTILFLASKEASYITGQLIVIDGGASIGMPALPGQLKM</sequence>
<dbReference type="WBParaSite" id="PSAMB.scaffold1090size36089.g10867.t1">
    <property type="protein sequence ID" value="PSAMB.scaffold1090size36089.g10867.t1"/>
    <property type="gene ID" value="PSAMB.scaffold1090size36089.g10867"/>
</dbReference>
<dbReference type="NCBIfam" id="NF005559">
    <property type="entry name" value="PRK07231.1"/>
    <property type="match status" value="1"/>
</dbReference>
<proteinExistence type="predicted"/>
<dbReference type="Proteomes" id="UP000887566">
    <property type="component" value="Unplaced"/>
</dbReference>
<reference evidence="2" key="1">
    <citation type="submission" date="2022-11" db="UniProtKB">
        <authorList>
            <consortium name="WormBaseParasite"/>
        </authorList>
    </citation>
    <scope>IDENTIFICATION</scope>
</reference>
<dbReference type="Gene3D" id="3.40.50.720">
    <property type="entry name" value="NAD(P)-binding Rossmann-like Domain"/>
    <property type="match status" value="1"/>
</dbReference>
<dbReference type="PRINTS" id="PR00080">
    <property type="entry name" value="SDRFAMILY"/>
</dbReference>
<dbReference type="SUPFAM" id="SSF51735">
    <property type="entry name" value="NAD(P)-binding Rossmann-fold domains"/>
    <property type="match status" value="1"/>
</dbReference>
<dbReference type="PRINTS" id="PR00081">
    <property type="entry name" value="GDHRDH"/>
</dbReference>
<name>A0A914UMT2_9BILA</name>
<evidence type="ECO:0000313" key="1">
    <source>
        <dbReference type="Proteomes" id="UP000887566"/>
    </source>
</evidence>
<dbReference type="FunFam" id="3.40.50.720:FF:000084">
    <property type="entry name" value="Short-chain dehydrogenase reductase"/>
    <property type="match status" value="1"/>
</dbReference>
<keyword evidence="1" id="KW-1185">Reference proteome</keyword>
<dbReference type="PANTHER" id="PTHR44115:SF4">
    <property type="entry name" value="OXIDOREDUCTASE"/>
    <property type="match status" value="1"/>
</dbReference>
<dbReference type="Pfam" id="PF13561">
    <property type="entry name" value="adh_short_C2"/>
    <property type="match status" value="1"/>
</dbReference>
<organism evidence="1 2">
    <name type="scientific">Plectus sambesii</name>
    <dbReference type="NCBI Taxonomy" id="2011161"/>
    <lineage>
        <taxon>Eukaryota</taxon>
        <taxon>Metazoa</taxon>
        <taxon>Ecdysozoa</taxon>
        <taxon>Nematoda</taxon>
        <taxon>Chromadorea</taxon>
        <taxon>Plectida</taxon>
        <taxon>Plectina</taxon>
        <taxon>Plectoidea</taxon>
        <taxon>Plectidae</taxon>
        <taxon>Plectus</taxon>
    </lineage>
</organism>
<protein>
    <submittedName>
        <fullName evidence="2">Uncharacterized protein</fullName>
    </submittedName>
</protein>
<accession>A0A914UMT2</accession>
<dbReference type="AlphaFoldDB" id="A0A914UMT2"/>
<dbReference type="InterPro" id="IPR036291">
    <property type="entry name" value="NAD(P)-bd_dom_sf"/>
</dbReference>
<dbReference type="InterPro" id="IPR002347">
    <property type="entry name" value="SDR_fam"/>
</dbReference>
<evidence type="ECO:0000313" key="2">
    <source>
        <dbReference type="WBParaSite" id="PSAMB.scaffold1090size36089.g10867.t1"/>
    </source>
</evidence>
<dbReference type="PANTHER" id="PTHR44115">
    <property type="entry name" value="PROTEIN CBG09704"/>
    <property type="match status" value="1"/>
</dbReference>